<dbReference type="Gene3D" id="1.25.10.10">
    <property type="entry name" value="Leucine-rich Repeat Variant"/>
    <property type="match status" value="1"/>
</dbReference>
<dbReference type="Proteomes" id="UP001174936">
    <property type="component" value="Unassembled WGS sequence"/>
</dbReference>
<accession>A0AA40CNX3</accession>
<dbReference type="AlphaFoldDB" id="A0AA40CNX3"/>
<dbReference type="SUPFAM" id="SSF48371">
    <property type="entry name" value="ARM repeat"/>
    <property type="match status" value="1"/>
</dbReference>
<dbReference type="EMBL" id="JAULSV010000004">
    <property type="protein sequence ID" value="KAK0645876.1"/>
    <property type="molecule type" value="Genomic_DNA"/>
</dbReference>
<keyword evidence="4" id="KW-0653">Protein transport</keyword>
<evidence type="ECO:0000256" key="3">
    <source>
        <dbReference type="ARBA" id="ARBA00022448"/>
    </source>
</evidence>
<organism evidence="6 7">
    <name type="scientific">Cercophora newfieldiana</name>
    <dbReference type="NCBI Taxonomy" id="92897"/>
    <lineage>
        <taxon>Eukaryota</taxon>
        <taxon>Fungi</taxon>
        <taxon>Dikarya</taxon>
        <taxon>Ascomycota</taxon>
        <taxon>Pezizomycotina</taxon>
        <taxon>Sordariomycetes</taxon>
        <taxon>Sordariomycetidae</taxon>
        <taxon>Sordariales</taxon>
        <taxon>Lasiosphaeriaceae</taxon>
        <taxon>Cercophora</taxon>
    </lineage>
</organism>
<sequence length="1007" mass="112199">MEPLPLPTTLEEVQRLIQALYSQNTPETITAIQEVLQRLQKSDQGWQLAKSLVESPQDNIKFFAALTLIVKLNRESANLSEDAAKELLQNIVQWLLDSMNNGTANFVIKKLCSALVTHFIYFSQLWPKCLRQLVYCLDIGRSVPVEALDEALQTNAVVGNLDSRKMWVAIQFATALVEEVGKTDMNSAKFLQVHDRLVGNTLDVISLLDRGLTRTEEGCSQVSLVCFQAWILYAQRATTENLTTPLKTLVGPAMNCFLIEDLFQETAGLFTDVLQNYSTFFTDAHYADLSSLFDSQWAAQLYNQLREDTNDQDGMSFGLLLLAYGDAKVHDLMTSTDEVSQRLLDRLVGLLAANGYLVGEDNIFVPTLEFWSTFVECVVDSSFSDETGTQSWRPYADQHLKNVVINSWRKIQWPPAETFAEWDSSERVGFGDARKDVADMLQSIFTLNGVTLVSFFVDLFLQSLQTQAWAEVEGSEFCLGALSDCVTENPEYDRELSRIFSSPFFDLLSEAQVPIPLRLRQTGLSLIERYCEYFERHSEYLPHALNLLFAAVGDSVLGGPSARSISTLCSSCRSILTGEAAAFIRHYQTIRSGQVLDSIAEEKIVHAIASIIQAIPQEDVRLAMFEDLYQFIKQDVERAVQLKAQPGILNLADPNFSRGLENWSSPQPVPGPDEIALQIALRALRCLSSMAKGLQDTKDHVVELDAENQQAPTNGRLANTQSDIINLMAGVQSTFGASGEVVETICNIFRAGFSETEPGPFVFPAEVVTQFFVRQPFATPRLGTLLSTACSFVGSLYRGPRMYVPNHLAQLLPWVINTLQTLPEPESDVEISQNGIVLVDRIMGRYPSVVFQLQPPQLLEFFFLFTLKVLNGKEPLPKGAAADFWSGFISLKTEDPALQNTIANAMAHLGPLFARTLMQNIGGNAARSELDKLSDPLKKLVASQARAQAWLEQVLFDEGAFPSAQASHEEKMVFLKKVMALRGGRMTNQVVREFWLACRGSNFTYAS</sequence>
<dbReference type="GO" id="GO:0005634">
    <property type="term" value="C:nucleus"/>
    <property type="evidence" value="ECO:0007669"/>
    <property type="project" value="UniProtKB-SubCell"/>
</dbReference>
<dbReference type="InterPro" id="IPR051345">
    <property type="entry name" value="Importin_beta-like_NTR"/>
</dbReference>
<keyword evidence="3" id="KW-0813">Transport</keyword>
<keyword evidence="5" id="KW-0539">Nucleus</keyword>
<protein>
    <submittedName>
        <fullName evidence="6">Armadillo-type protein</fullName>
    </submittedName>
</protein>
<dbReference type="InterPro" id="IPR011989">
    <property type="entry name" value="ARM-like"/>
</dbReference>
<reference evidence="6" key="1">
    <citation type="submission" date="2023-06" db="EMBL/GenBank/DDBJ databases">
        <title>Genome-scale phylogeny and comparative genomics of the fungal order Sordariales.</title>
        <authorList>
            <consortium name="Lawrence Berkeley National Laboratory"/>
            <person name="Hensen N."/>
            <person name="Bonometti L."/>
            <person name="Westerberg I."/>
            <person name="Brannstrom I.O."/>
            <person name="Guillou S."/>
            <person name="Cros-Aarteil S."/>
            <person name="Calhoun S."/>
            <person name="Haridas S."/>
            <person name="Kuo A."/>
            <person name="Mondo S."/>
            <person name="Pangilinan J."/>
            <person name="Riley R."/>
            <person name="Labutti K."/>
            <person name="Andreopoulos B."/>
            <person name="Lipzen A."/>
            <person name="Chen C."/>
            <person name="Yanf M."/>
            <person name="Daum C."/>
            <person name="Ng V."/>
            <person name="Clum A."/>
            <person name="Steindorff A."/>
            <person name="Ohm R."/>
            <person name="Martin F."/>
            <person name="Silar P."/>
            <person name="Natvig D."/>
            <person name="Lalanne C."/>
            <person name="Gautier V."/>
            <person name="Ament-Velasquez S.L."/>
            <person name="Kruys A."/>
            <person name="Hutchinson M.I."/>
            <person name="Powell A.J."/>
            <person name="Barry K."/>
            <person name="Miller A.N."/>
            <person name="Grigoriev I.V."/>
            <person name="Debuchy R."/>
            <person name="Gladieux P."/>
            <person name="Thoren M.H."/>
            <person name="Johannesson H."/>
        </authorList>
    </citation>
    <scope>NUCLEOTIDE SEQUENCE</scope>
    <source>
        <strain evidence="6">SMH2532-1</strain>
    </source>
</reference>
<keyword evidence="7" id="KW-1185">Reference proteome</keyword>
<evidence type="ECO:0000256" key="4">
    <source>
        <dbReference type="ARBA" id="ARBA00022927"/>
    </source>
</evidence>
<name>A0AA40CNX3_9PEZI</name>
<evidence type="ECO:0000256" key="5">
    <source>
        <dbReference type="ARBA" id="ARBA00023242"/>
    </source>
</evidence>
<comment type="caution">
    <text evidence="6">The sequence shown here is derived from an EMBL/GenBank/DDBJ whole genome shotgun (WGS) entry which is preliminary data.</text>
</comment>
<dbReference type="GO" id="GO:0006606">
    <property type="term" value="P:protein import into nucleus"/>
    <property type="evidence" value="ECO:0007669"/>
    <property type="project" value="TreeGrafter"/>
</dbReference>
<dbReference type="PANTHER" id="PTHR12363:SF33">
    <property type="entry name" value="IMPORTIN-13"/>
    <property type="match status" value="1"/>
</dbReference>
<dbReference type="Pfam" id="PF24140">
    <property type="entry name" value="TPR_TNPO3_IPO13_3rd"/>
    <property type="match status" value="1"/>
</dbReference>
<proteinExistence type="inferred from homology"/>
<comment type="subcellular location">
    <subcellularLocation>
        <location evidence="1">Nucleus</location>
    </subcellularLocation>
</comment>
<dbReference type="InterPro" id="IPR057942">
    <property type="entry name" value="TPR_TNPO3_IPO13_3rd"/>
</dbReference>
<gene>
    <name evidence="6" type="ORF">B0T16DRAFT_457860</name>
</gene>
<evidence type="ECO:0000256" key="2">
    <source>
        <dbReference type="ARBA" id="ARBA00007991"/>
    </source>
</evidence>
<evidence type="ECO:0000256" key="1">
    <source>
        <dbReference type="ARBA" id="ARBA00004123"/>
    </source>
</evidence>
<comment type="similarity">
    <text evidence="2">Belongs to the importin beta family.</text>
</comment>
<evidence type="ECO:0000313" key="7">
    <source>
        <dbReference type="Proteomes" id="UP001174936"/>
    </source>
</evidence>
<evidence type="ECO:0000313" key="6">
    <source>
        <dbReference type="EMBL" id="KAK0645876.1"/>
    </source>
</evidence>
<dbReference type="InterPro" id="IPR016024">
    <property type="entry name" value="ARM-type_fold"/>
</dbReference>
<dbReference type="PANTHER" id="PTHR12363">
    <property type="entry name" value="TRANSPORTIN 3 AND IMPORTIN 13"/>
    <property type="match status" value="1"/>
</dbReference>
<dbReference type="GO" id="GO:0005737">
    <property type="term" value="C:cytoplasm"/>
    <property type="evidence" value="ECO:0007669"/>
    <property type="project" value="TreeGrafter"/>
</dbReference>